<evidence type="ECO:0000256" key="1">
    <source>
        <dbReference type="SAM" id="Phobius"/>
    </source>
</evidence>
<sequence>MARFDLPQSKLRTRRRKRRVVVAILWFALIAFFAGGVVGLTYLPHLRVVEVSVEGVEGTEAQAVERIVREHLEGRYVFVFPRNNVLIYPRSQIVSDLHAEYPIFATVEVRAKNLRTLHVVVAKRTPEALWCGEARAAPAPCFLLDEQGVAYELAAQSAGLAYTTYYGSLAGGVLPRQYLAEDPYRSLTALAAALEAELGTRVASVEVDHAGDVRLHFAHGFEIIFVLEDGGGDVYERFVLALQAQPFKEHPVSDFAYLDLRFGDRLYYKLK</sequence>
<accession>A0A1F4XSH1</accession>
<name>A0A1F4XSH1_9BACT</name>
<keyword evidence="1" id="KW-0812">Transmembrane</keyword>
<organism evidence="2 3">
    <name type="scientific">Candidatus Adlerbacteria bacterium RIFCSPHIGHO2_12_FULL_53_18</name>
    <dbReference type="NCBI Taxonomy" id="1797242"/>
    <lineage>
        <taxon>Bacteria</taxon>
        <taxon>Candidatus Adleribacteriota</taxon>
    </lineage>
</organism>
<dbReference type="EMBL" id="MEWW01000010">
    <property type="protein sequence ID" value="OGC84691.1"/>
    <property type="molecule type" value="Genomic_DNA"/>
</dbReference>
<evidence type="ECO:0000313" key="3">
    <source>
        <dbReference type="Proteomes" id="UP000178091"/>
    </source>
</evidence>
<evidence type="ECO:0000313" key="2">
    <source>
        <dbReference type="EMBL" id="OGC84691.1"/>
    </source>
</evidence>
<keyword evidence="1" id="KW-0472">Membrane</keyword>
<evidence type="ECO:0008006" key="4">
    <source>
        <dbReference type="Google" id="ProtNLM"/>
    </source>
</evidence>
<proteinExistence type="predicted"/>
<dbReference type="AlphaFoldDB" id="A0A1F4XSH1"/>
<dbReference type="Proteomes" id="UP000178091">
    <property type="component" value="Unassembled WGS sequence"/>
</dbReference>
<protein>
    <recommendedName>
        <fullName evidence="4">POTRA domain-containing protein</fullName>
    </recommendedName>
</protein>
<reference evidence="2 3" key="1">
    <citation type="journal article" date="2016" name="Nat. Commun.">
        <title>Thousands of microbial genomes shed light on interconnected biogeochemical processes in an aquifer system.</title>
        <authorList>
            <person name="Anantharaman K."/>
            <person name="Brown C.T."/>
            <person name="Hug L.A."/>
            <person name="Sharon I."/>
            <person name="Castelle C.J."/>
            <person name="Probst A.J."/>
            <person name="Thomas B.C."/>
            <person name="Singh A."/>
            <person name="Wilkins M.J."/>
            <person name="Karaoz U."/>
            <person name="Brodie E.L."/>
            <person name="Williams K.H."/>
            <person name="Hubbard S.S."/>
            <person name="Banfield J.F."/>
        </authorList>
    </citation>
    <scope>NUCLEOTIDE SEQUENCE [LARGE SCALE GENOMIC DNA]</scope>
</reference>
<keyword evidence="1" id="KW-1133">Transmembrane helix</keyword>
<comment type="caution">
    <text evidence="2">The sequence shown here is derived from an EMBL/GenBank/DDBJ whole genome shotgun (WGS) entry which is preliminary data.</text>
</comment>
<gene>
    <name evidence="2" type="ORF">A3F55_02380</name>
</gene>
<feature type="transmembrane region" description="Helical" evidence="1">
    <location>
        <begin position="20"/>
        <end position="43"/>
    </location>
</feature>